<keyword evidence="7 11" id="KW-0418">Kinase</keyword>
<evidence type="ECO:0000256" key="3">
    <source>
        <dbReference type="ARBA" id="ARBA00017144"/>
    </source>
</evidence>
<evidence type="ECO:0000313" key="14">
    <source>
        <dbReference type="Proteomes" id="UP000579136"/>
    </source>
</evidence>
<dbReference type="InterPro" id="IPR027417">
    <property type="entry name" value="P-loop_NTPase"/>
</dbReference>
<dbReference type="Pfam" id="PF02223">
    <property type="entry name" value="Thymidylate_kin"/>
    <property type="match status" value="1"/>
</dbReference>
<dbReference type="SUPFAM" id="SSF52540">
    <property type="entry name" value="P-loop containing nucleoside triphosphate hydrolases"/>
    <property type="match status" value="1"/>
</dbReference>
<comment type="catalytic activity">
    <reaction evidence="9 11">
        <text>dTMP + ATP = dTDP + ADP</text>
        <dbReference type="Rhea" id="RHEA:13517"/>
        <dbReference type="ChEBI" id="CHEBI:30616"/>
        <dbReference type="ChEBI" id="CHEBI:58369"/>
        <dbReference type="ChEBI" id="CHEBI:63528"/>
        <dbReference type="ChEBI" id="CHEBI:456216"/>
        <dbReference type="EC" id="2.7.4.9"/>
    </reaction>
</comment>
<dbReference type="GO" id="GO:0005829">
    <property type="term" value="C:cytosol"/>
    <property type="evidence" value="ECO:0007669"/>
    <property type="project" value="TreeGrafter"/>
</dbReference>
<dbReference type="GO" id="GO:0006233">
    <property type="term" value="P:dTDP biosynthetic process"/>
    <property type="evidence" value="ECO:0007669"/>
    <property type="project" value="InterPro"/>
</dbReference>
<keyword evidence="8 11" id="KW-0067">ATP-binding</keyword>
<comment type="caution">
    <text evidence="13">The sequence shown here is derived from an EMBL/GenBank/DDBJ whole genome shotgun (WGS) entry which is preliminary data.</text>
</comment>
<evidence type="ECO:0000256" key="4">
    <source>
        <dbReference type="ARBA" id="ARBA00022679"/>
    </source>
</evidence>
<dbReference type="GO" id="GO:0004798">
    <property type="term" value="F:dTMP kinase activity"/>
    <property type="evidence" value="ECO:0007669"/>
    <property type="project" value="UniProtKB-UniRule"/>
</dbReference>
<name>A0A9Q2CZW6_9STAP</name>
<proteinExistence type="inferred from homology"/>
<feature type="domain" description="Thymidylate kinase-like" evidence="12">
    <location>
        <begin position="7"/>
        <end position="193"/>
    </location>
</feature>
<organism evidence="13 14">
    <name type="scientific">Nosocomiicoccus ampullae</name>
    <dbReference type="NCBI Taxonomy" id="489910"/>
    <lineage>
        <taxon>Bacteria</taxon>
        <taxon>Bacillati</taxon>
        <taxon>Bacillota</taxon>
        <taxon>Bacilli</taxon>
        <taxon>Bacillales</taxon>
        <taxon>Staphylococcaceae</taxon>
        <taxon>Nosocomiicoccus</taxon>
    </lineage>
</organism>
<reference evidence="13 14" key="1">
    <citation type="submission" date="2020-08" db="EMBL/GenBank/DDBJ databases">
        <title>Genomic Encyclopedia of Type Strains, Phase IV (KMG-IV): sequencing the most valuable type-strain genomes for metagenomic binning, comparative biology and taxonomic classification.</title>
        <authorList>
            <person name="Goeker M."/>
        </authorList>
    </citation>
    <scope>NUCLEOTIDE SEQUENCE [LARGE SCALE GENOMIC DNA]</scope>
    <source>
        <strain evidence="13 14">DSM 19163</strain>
    </source>
</reference>
<protein>
    <recommendedName>
        <fullName evidence="3 11">Thymidylate kinase</fullName>
        <ecNumber evidence="2 11">2.7.4.9</ecNumber>
    </recommendedName>
    <alternativeName>
        <fullName evidence="11">dTMP kinase</fullName>
    </alternativeName>
</protein>
<evidence type="ECO:0000256" key="8">
    <source>
        <dbReference type="ARBA" id="ARBA00022840"/>
    </source>
</evidence>
<dbReference type="PANTHER" id="PTHR10344:SF4">
    <property type="entry name" value="UMP-CMP KINASE 2, MITOCHONDRIAL"/>
    <property type="match status" value="1"/>
</dbReference>
<dbReference type="Proteomes" id="UP000579136">
    <property type="component" value="Unassembled WGS sequence"/>
</dbReference>
<keyword evidence="5 11" id="KW-0545">Nucleotide biosynthesis</keyword>
<evidence type="ECO:0000256" key="9">
    <source>
        <dbReference type="ARBA" id="ARBA00048743"/>
    </source>
</evidence>
<dbReference type="Gene3D" id="3.40.50.300">
    <property type="entry name" value="P-loop containing nucleotide triphosphate hydrolases"/>
    <property type="match status" value="1"/>
</dbReference>
<dbReference type="GO" id="GO:0006235">
    <property type="term" value="P:dTTP biosynthetic process"/>
    <property type="evidence" value="ECO:0007669"/>
    <property type="project" value="UniProtKB-UniRule"/>
</dbReference>
<dbReference type="EMBL" id="JACHHF010000010">
    <property type="protein sequence ID" value="MBB5176599.1"/>
    <property type="molecule type" value="Genomic_DNA"/>
</dbReference>
<keyword evidence="6 11" id="KW-0547">Nucleotide-binding</keyword>
<evidence type="ECO:0000256" key="11">
    <source>
        <dbReference type="HAMAP-Rule" id="MF_00165"/>
    </source>
</evidence>
<evidence type="ECO:0000256" key="2">
    <source>
        <dbReference type="ARBA" id="ARBA00012980"/>
    </source>
</evidence>
<evidence type="ECO:0000259" key="12">
    <source>
        <dbReference type="Pfam" id="PF02223"/>
    </source>
</evidence>
<gene>
    <name evidence="11" type="primary">tmk</name>
    <name evidence="13" type="ORF">HNQ45_001487</name>
</gene>
<dbReference type="GO" id="GO:0006227">
    <property type="term" value="P:dUDP biosynthetic process"/>
    <property type="evidence" value="ECO:0007669"/>
    <property type="project" value="TreeGrafter"/>
</dbReference>
<dbReference type="FunFam" id="3.40.50.300:FF:000225">
    <property type="entry name" value="Thymidylate kinase"/>
    <property type="match status" value="1"/>
</dbReference>
<dbReference type="InterPro" id="IPR018094">
    <property type="entry name" value="Thymidylate_kinase"/>
</dbReference>
<evidence type="ECO:0000256" key="7">
    <source>
        <dbReference type="ARBA" id="ARBA00022777"/>
    </source>
</evidence>
<feature type="binding site" evidence="11">
    <location>
        <begin position="9"/>
        <end position="16"/>
    </location>
    <ligand>
        <name>ATP</name>
        <dbReference type="ChEBI" id="CHEBI:30616"/>
    </ligand>
</feature>
<evidence type="ECO:0000256" key="10">
    <source>
        <dbReference type="ARBA" id="ARBA00057735"/>
    </source>
</evidence>
<keyword evidence="4 11" id="KW-0808">Transferase</keyword>
<evidence type="ECO:0000256" key="5">
    <source>
        <dbReference type="ARBA" id="ARBA00022727"/>
    </source>
</evidence>
<evidence type="ECO:0000256" key="6">
    <source>
        <dbReference type="ARBA" id="ARBA00022741"/>
    </source>
</evidence>
<accession>A0A9Q2CZW6</accession>
<comment type="function">
    <text evidence="10 11">Phosphorylation of dTMP to form dTDP in both de novo and salvage pathways of dTTP synthesis.</text>
</comment>
<dbReference type="HAMAP" id="MF_00165">
    <property type="entry name" value="Thymidylate_kinase"/>
    <property type="match status" value="1"/>
</dbReference>
<dbReference type="NCBIfam" id="TIGR00041">
    <property type="entry name" value="DTMP_kinase"/>
    <property type="match status" value="1"/>
</dbReference>
<dbReference type="PROSITE" id="PS01331">
    <property type="entry name" value="THYMIDYLATE_KINASE"/>
    <property type="match status" value="1"/>
</dbReference>
<dbReference type="InterPro" id="IPR039430">
    <property type="entry name" value="Thymidylate_kin-like_dom"/>
</dbReference>
<dbReference type="EC" id="2.7.4.9" evidence="2 11"/>
<comment type="similarity">
    <text evidence="1 11">Belongs to the thymidylate kinase family.</text>
</comment>
<dbReference type="InterPro" id="IPR018095">
    <property type="entry name" value="Thymidylate_kin_CS"/>
</dbReference>
<evidence type="ECO:0000313" key="13">
    <source>
        <dbReference type="EMBL" id="MBB5176599.1"/>
    </source>
</evidence>
<dbReference type="CDD" id="cd01672">
    <property type="entry name" value="TMPK"/>
    <property type="match status" value="1"/>
</dbReference>
<dbReference type="AlphaFoldDB" id="A0A9Q2CZW6"/>
<dbReference type="RefSeq" id="WP_183675342.1">
    <property type="nucleotide sequence ID" value="NZ_CBCRYX010000013.1"/>
</dbReference>
<sequence>MSVFITFEGPEGSGKSTIIKEVNEYLLNNYETLVTREPGGISLSESIRDLLLNDEHDMDGQTEALLFAASRRVHLVEKIIPALKNGKIVLCDRFIDSSLAYQGFARGLGFESIFTINQFAIDTYMPDLTIYLKLDPKIGLLRKKDNDIEHNRLDNEEVDFHERVVMGYNKLSEKYPNRIKTVNANQNVEAVLSDTIHIIEQFIKSRGERI</sequence>
<dbReference type="PANTHER" id="PTHR10344">
    <property type="entry name" value="THYMIDYLATE KINASE"/>
    <property type="match status" value="1"/>
</dbReference>
<evidence type="ECO:0000256" key="1">
    <source>
        <dbReference type="ARBA" id="ARBA00009776"/>
    </source>
</evidence>
<dbReference type="GO" id="GO:0005524">
    <property type="term" value="F:ATP binding"/>
    <property type="evidence" value="ECO:0007669"/>
    <property type="project" value="UniProtKB-UniRule"/>
</dbReference>
<keyword evidence="14" id="KW-1185">Reference proteome</keyword>